<dbReference type="PANTHER" id="PTHR32125">
    <property type="entry name" value="2-C-METHYL-D-ERYTHRITOL 4-PHOSPHATE CYTIDYLYLTRANSFERASE, CHLOROPLASTIC"/>
    <property type="match status" value="1"/>
</dbReference>
<dbReference type="Proteomes" id="UP000199045">
    <property type="component" value="Unassembled WGS sequence"/>
</dbReference>
<dbReference type="EC" id="2.7.7.60" evidence="3"/>
<dbReference type="InterPro" id="IPR029044">
    <property type="entry name" value="Nucleotide-diphossugar_trans"/>
</dbReference>
<comment type="pathway">
    <text evidence="3">Isoprenoid biosynthesis; isopentenyl diphosphate biosynthesis via DXP pathway; isopentenyl diphosphate from 1-deoxy-D-xylulose 5-phosphate: step 2/6.</text>
</comment>
<evidence type="ECO:0000256" key="2">
    <source>
        <dbReference type="ARBA" id="ARBA00022695"/>
    </source>
</evidence>
<dbReference type="NCBIfam" id="TIGR00453">
    <property type="entry name" value="ispD"/>
    <property type="match status" value="1"/>
</dbReference>
<evidence type="ECO:0000256" key="1">
    <source>
        <dbReference type="ARBA" id="ARBA00022679"/>
    </source>
</evidence>
<dbReference type="CDD" id="cd02516">
    <property type="entry name" value="CDP-ME_synthetase"/>
    <property type="match status" value="1"/>
</dbReference>
<protein>
    <recommendedName>
        <fullName evidence="3">2-C-methyl-D-erythritol 4-phosphate cytidylyltransferase</fullName>
        <ecNumber evidence="3">2.7.7.60</ecNumber>
    </recommendedName>
    <alternativeName>
        <fullName evidence="3">4-diphosphocytidyl-2C-methyl-D-erythritol synthase</fullName>
    </alternativeName>
    <alternativeName>
        <fullName evidence="3">MEP cytidylyltransferase</fullName>
        <shortName evidence="3">MCT</shortName>
    </alternativeName>
</protein>
<evidence type="ECO:0000313" key="4">
    <source>
        <dbReference type="EMBL" id="SDG78884.1"/>
    </source>
</evidence>
<dbReference type="HAMAP" id="MF_00108">
    <property type="entry name" value="IspD"/>
    <property type="match status" value="1"/>
</dbReference>
<feature type="site" description="Transition state stabilizer" evidence="3">
    <location>
        <position position="25"/>
    </location>
</feature>
<keyword evidence="3" id="KW-0414">Isoprene biosynthesis</keyword>
<evidence type="ECO:0000313" key="5">
    <source>
        <dbReference type="Proteomes" id="UP000199045"/>
    </source>
</evidence>
<dbReference type="NCBIfam" id="NF001186">
    <property type="entry name" value="PRK00155.2-3"/>
    <property type="match status" value="1"/>
</dbReference>
<feature type="site" description="Transition state stabilizer" evidence="3">
    <location>
        <position position="18"/>
    </location>
</feature>
<keyword evidence="2 3" id="KW-0548">Nucleotidyltransferase</keyword>
<keyword evidence="1 3" id="KW-0808">Transferase</keyword>
<accession>A0A1G7X3Y0</accession>
<dbReference type="Pfam" id="PF01128">
    <property type="entry name" value="IspD"/>
    <property type="match status" value="1"/>
</dbReference>
<dbReference type="OrthoDB" id="9806837at2"/>
<dbReference type="SUPFAM" id="SSF53448">
    <property type="entry name" value="Nucleotide-diphospho-sugar transferases"/>
    <property type="match status" value="1"/>
</dbReference>
<dbReference type="EMBL" id="FNBN01000006">
    <property type="protein sequence ID" value="SDG78884.1"/>
    <property type="molecule type" value="Genomic_DNA"/>
</dbReference>
<dbReference type="FunFam" id="3.90.550.10:FF:000003">
    <property type="entry name" value="2-C-methyl-D-erythritol 4-phosphate cytidylyltransferase"/>
    <property type="match status" value="1"/>
</dbReference>
<sequence>MEQRNKIAIIVAGGSGSRMGSSIPKQFLDLSGKPVLWHTVNAFVSAFSDIRIVLVLPEVHFGYVEPWLHEFNTTANVTLVKGGETRFHSVKNGLQEVKTPSVVFVHDGVRPLISTALIHTCYEAALTKGSAIPVIDMKDSIREVEGEGNKAVDREQFKIIQTPQTFLSEWLLPAFELPYDPLFTDEATVVERQGHRVHLVPGEEANIKITRPLDLTIAGALLKEKNV</sequence>
<dbReference type="InterPro" id="IPR034683">
    <property type="entry name" value="IspD/TarI"/>
</dbReference>
<name>A0A1G7X3Y0_CHIFI</name>
<dbReference type="RefSeq" id="WP_089835338.1">
    <property type="nucleotide sequence ID" value="NZ_FNBN01000006.1"/>
</dbReference>
<organism evidence="4 5">
    <name type="scientific">Chitinophaga filiformis</name>
    <name type="common">Myxococcus filiformis</name>
    <name type="synonym">Flexibacter filiformis</name>
    <dbReference type="NCBI Taxonomy" id="104663"/>
    <lineage>
        <taxon>Bacteria</taxon>
        <taxon>Pseudomonadati</taxon>
        <taxon>Bacteroidota</taxon>
        <taxon>Chitinophagia</taxon>
        <taxon>Chitinophagales</taxon>
        <taxon>Chitinophagaceae</taxon>
        <taxon>Chitinophaga</taxon>
    </lineage>
</organism>
<proteinExistence type="inferred from homology"/>
<dbReference type="GO" id="GO:0019288">
    <property type="term" value="P:isopentenyl diphosphate biosynthetic process, methylerythritol 4-phosphate pathway"/>
    <property type="evidence" value="ECO:0007669"/>
    <property type="project" value="UniProtKB-UniRule"/>
</dbReference>
<dbReference type="GO" id="GO:0050518">
    <property type="term" value="F:2-C-methyl-D-erythritol 4-phosphate cytidylyltransferase activity"/>
    <property type="evidence" value="ECO:0007669"/>
    <property type="project" value="UniProtKB-UniRule"/>
</dbReference>
<dbReference type="STRING" id="104663.SAMN04488121_106292"/>
<dbReference type="AlphaFoldDB" id="A0A1G7X3Y0"/>
<feature type="site" description="Positions MEP for the nucleophilic attack" evidence="3">
    <location>
        <position position="208"/>
    </location>
</feature>
<comment type="function">
    <text evidence="3">Catalyzes the formation of 4-diphosphocytidyl-2-C-methyl-D-erythritol from CTP and 2-C-methyl-D-erythritol 4-phosphate (MEP).</text>
</comment>
<gene>
    <name evidence="3" type="primary">ispD</name>
    <name evidence="4" type="ORF">SAMN04488121_106292</name>
</gene>
<comment type="catalytic activity">
    <reaction evidence="3">
        <text>2-C-methyl-D-erythritol 4-phosphate + CTP + H(+) = 4-CDP-2-C-methyl-D-erythritol + diphosphate</text>
        <dbReference type="Rhea" id="RHEA:13429"/>
        <dbReference type="ChEBI" id="CHEBI:15378"/>
        <dbReference type="ChEBI" id="CHEBI:33019"/>
        <dbReference type="ChEBI" id="CHEBI:37563"/>
        <dbReference type="ChEBI" id="CHEBI:57823"/>
        <dbReference type="ChEBI" id="CHEBI:58262"/>
        <dbReference type="EC" id="2.7.7.60"/>
    </reaction>
</comment>
<comment type="similarity">
    <text evidence="3">Belongs to the IspD/TarI cytidylyltransferase family. IspD subfamily.</text>
</comment>
<dbReference type="PANTHER" id="PTHR32125:SF4">
    <property type="entry name" value="2-C-METHYL-D-ERYTHRITOL 4-PHOSPHATE CYTIDYLYLTRANSFERASE, CHLOROPLASTIC"/>
    <property type="match status" value="1"/>
</dbReference>
<feature type="site" description="Positions MEP for the nucleophilic attack" evidence="3">
    <location>
        <position position="154"/>
    </location>
</feature>
<dbReference type="InterPro" id="IPR050088">
    <property type="entry name" value="IspD/TarI_cytidylyltransf_bact"/>
</dbReference>
<reference evidence="4 5" key="1">
    <citation type="submission" date="2016-10" db="EMBL/GenBank/DDBJ databases">
        <authorList>
            <person name="de Groot N.N."/>
        </authorList>
    </citation>
    <scope>NUCLEOTIDE SEQUENCE [LARGE SCALE GENOMIC DNA]</scope>
    <source>
        <strain evidence="4 5">DSM 527</strain>
    </source>
</reference>
<dbReference type="Gene3D" id="3.90.550.10">
    <property type="entry name" value="Spore Coat Polysaccharide Biosynthesis Protein SpsA, Chain A"/>
    <property type="match status" value="1"/>
</dbReference>
<dbReference type="InterPro" id="IPR001228">
    <property type="entry name" value="IspD"/>
</dbReference>
<evidence type="ECO:0000256" key="3">
    <source>
        <dbReference type="HAMAP-Rule" id="MF_00108"/>
    </source>
</evidence>
<dbReference type="UniPathway" id="UPA00056">
    <property type="reaction ID" value="UER00093"/>
</dbReference>